<dbReference type="Proteomes" id="UP000762676">
    <property type="component" value="Unassembled WGS sequence"/>
</dbReference>
<dbReference type="EMBL" id="BMAT01003644">
    <property type="protein sequence ID" value="GFR59549.1"/>
    <property type="molecule type" value="Genomic_DNA"/>
</dbReference>
<reference evidence="2 3" key="1">
    <citation type="journal article" date="2021" name="Elife">
        <title>Chloroplast acquisition without the gene transfer in kleptoplastic sea slugs, Plakobranchus ocellatus.</title>
        <authorList>
            <person name="Maeda T."/>
            <person name="Takahashi S."/>
            <person name="Yoshida T."/>
            <person name="Shimamura S."/>
            <person name="Takaki Y."/>
            <person name="Nagai Y."/>
            <person name="Toyoda A."/>
            <person name="Suzuki Y."/>
            <person name="Arimoto A."/>
            <person name="Ishii H."/>
            <person name="Satoh N."/>
            <person name="Nishiyama T."/>
            <person name="Hasebe M."/>
            <person name="Maruyama T."/>
            <person name="Minagawa J."/>
            <person name="Obokata J."/>
            <person name="Shigenobu S."/>
        </authorList>
    </citation>
    <scope>NUCLEOTIDE SEQUENCE [LARGE SCALE GENOMIC DNA]</scope>
</reference>
<protein>
    <submittedName>
        <fullName evidence="2">Uncharacterized protein</fullName>
    </submittedName>
</protein>
<accession>A0AAV4EFI6</accession>
<sequence>MKAGGAGIHIWHSDGSKEKNSQGNRIHLFKLQSRSDSYQDSLRTHTSKPRQLRRGTKIHNILRLPSCTPKLRTDSYRPTIRSYGFSLKTEHGIPIDTITLRNPWE</sequence>
<evidence type="ECO:0000313" key="3">
    <source>
        <dbReference type="Proteomes" id="UP000762676"/>
    </source>
</evidence>
<feature type="region of interest" description="Disordered" evidence="1">
    <location>
        <begin position="36"/>
        <end position="55"/>
    </location>
</feature>
<feature type="compositionally biased region" description="Basic and acidic residues" evidence="1">
    <location>
        <begin position="11"/>
        <end position="20"/>
    </location>
</feature>
<comment type="caution">
    <text evidence="2">The sequence shown here is derived from an EMBL/GenBank/DDBJ whole genome shotgun (WGS) entry which is preliminary data.</text>
</comment>
<keyword evidence="3" id="KW-1185">Reference proteome</keyword>
<dbReference type="AlphaFoldDB" id="A0AAV4EFI6"/>
<feature type="compositionally biased region" description="Basic residues" evidence="1">
    <location>
        <begin position="45"/>
        <end position="55"/>
    </location>
</feature>
<feature type="region of interest" description="Disordered" evidence="1">
    <location>
        <begin position="1"/>
        <end position="23"/>
    </location>
</feature>
<evidence type="ECO:0000313" key="2">
    <source>
        <dbReference type="EMBL" id="GFR59549.1"/>
    </source>
</evidence>
<proteinExistence type="predicted"/>
<evidence type="ECO:0000256" key="1">
    <source>
        <dbReference type="SAM" id="MobiDB-lite"/>
    </source>
</evidence>
<organism evidence="2 3">
    <name type="scientific">Elysia marginata</name>
    <dbReference type="NCBI Taxonomy" id="1093978"/>
    <lineage>
        <taxon>Eukaryota</taxon>
        <taxon>Metazoa</taxon>
        <taxon>Spiralia</taxon>
        <taxon>Lophotrochozoa</taxon>
        <taxon>Mollusca</taxon>
        <taxon>Gastropoda</taxon>
        <taxon>Heterobranchia</taxon>
        <taxon>Euthyneura</taxon>
        <taxon>Panpulmonata</taxon>
        <taxon>Sacoglossa</taxon>
        <taxon>Placobranchoidea</taxon>
        <taxon>Plakobranchidae</taxon>
        <taxon>Elysia</taxon>
    </lineage>
</organism>
<gene>
    <name evidence="2" type="ORF">ElyMa_001797500</name>
</gene>
<name>A0AAV4EFI6_9GAST</name>